<keyword evidence="2" id="KW-1185">Reference proteome</keyword>
<dbReference type="KEGG" id="vg:77932231"/>
<accession>A0A3G2KG28</accession>
<dbReference type="Proteomes" id="UP000280317">
    <property type="component" value="Segment"/>
</dbReference>
<dbReference type="GeneID" id="77932231"/>
<dbReference type="EMBL" id="MH834612">
    <property type="protein sequence ID" value="AYN57918.1"/>
    <property type="molecule type" value="Genomic_DNA"/>
</dbReference>
<protein>
    <submittedName>
        <fullName evidence="1">Uncharacterized protein</fullName>
    </submittedName>
</protein>
<proteinExistence type="predicted"/>
<organism evidence="1 2">
    <name type="scientific">Arthrobacter phage Faja</name>
    <dbReference type="NCBI Taxonomy" id="2419957"/>
    <lineage>
        <taxon>Viruses</taxon>
        <taxon>Duplodnaviria</taxon>
        <taxon>Heunggongvirae</taxon>
        <taxon>Uroviricota</taxon>
        <taxon>Caudoviricetes</taxon>
        <taxon>Fajavirus</taxon>
        <taxon>Fajavirus faja</taxon>
    </lineage>
</organism>
<evidence type="ECO:0000313" key="2">
    <source>
        <dbReference type="Proteomes" id="UP000280317"/>
    </source>
</evidence>
<sequence length="56" mass="5907">MTKCPACKKPGGAITADPHCRSKTCTWNKCKCGVTYDRGSGSGFSAKEHFPAEGKA</sequence>
<evidence type="ECO:0000313" key="1">
    <source>
        <dbReference type="EMBL" id="AYN57918.1"/>
    </source>
</evidence>
<reference evidence="1 2" key="1">
    <citation type="submission" date="2018-09" db="EMBL/GenBank/DDBJ databases">
        <authorList>
            <person name="Ulbrich M.C."/>
            <person name="Stoner T.H."/>
            <person name="Garlena R.A."/>
            <person name="Russell D.A."/>
            <person name="Pope W.H."/>
            <person name="Jacobs-Sera D."/>
            <person name="Hatfull G.F."/>
        </authorList>
    </citation>
    <scope>NUCLEOTIDE SEQUENCE [LARGE SCALE GENOMIC DNA]</scope>
</reference>
<name>A0A3G2KG28_9CAUD</name>
<dbReference type="RefSeq" id="YP_010656353.1">
    <property type="nucleotide sequence ID" value="NC_070837.1"/>
</dbReference>
<gene>
    <name evidence="1" type="primary">67</name>
    <name evidence="1" type="ORF">PBI_FAJA_67</name>
</gene>